<dbReference type="GO" id="GO:0005634">
    <property type="term" value="C:nucleus"/>
    <property type="evidence" value="ECO:0007669"/>
    <property type="project" value="UniProtKB-SubCell"/>
</dbReference>
<keyword evidence="5" id="KW-0819">tRNA processing</keyword>
<dbReference type="AlphaFoldDB" id="A0A2C5XR27"/>
<dbReference type="InterPro" id="IPR015419">
    <property type="entry name" value="CTAG/Pcc1"/>
</dbReference>
<dbReference type="GO" id="GO:0000408">
    <property type="term" value="C:EKC/KEOPS complex"/>
    <property type="evidence" value="ECO:0007669"/>
    <property type="project" value="TreeGrafter"/>
</dbReference>
<dbReference type="GO" id="GO:0005737">
    <property type="term" value="C:cytoplasm"/>
    <property type="evidence" value="ECO:0007669"/>
    <property type="project" value="UniProtKB-SubCell"/>
</dbReference>
<sequence length="97" mass="10836">MPSPDFPYSLTLRIPLPSQRLAETALKALVVDAELSPLVRRGLAVERHLLMVDYAAATNRMLRVAVNSFLDNVKVVLHVMQLLDVDVLQWQSQVPSS</sequence>
<dbReference type="FunFam" id="3.30.310.50:FF:000005">
    <property type="entry name" value="L antigen family member 3"/>
    <property type="match status" value="1"/>
</dbReference>
<dbReference type="EMBL" id="NJES01000980">
    <property type="protein sequence ID" value="PHH68368.1"/>
    <property type="molecule type" value="Genomic_DNA"/>
</dbReference>
<keyword evidence="4" id="KW-0963">Cytoplasm</keyword>
<name>A0A2C5XR27_9HYPO</name>
<reference evidence="7 8" key="1">
    <citation type="submission" date="2017-06" db="EMBL/GenBank/DDBJ databases">
        <title>Ant-infecting Ophiocordyceps genomes reveal a high diversity of potential behavioral manipulation genes and a possible major role for enterotoxins.</title>
        <authorList>
            <person name="De Bekker C."/>
            <person name="Evans H.C."/>
            <person name="Brachmann A."/>
            <person name="Hughes D.P."/>
        </authorList>
    </citation>
    <scope>NUCLEOTIDE SEQUENCE [LARGE SCALE GENOMIC DNA]</scope>
    <source>
        <strain evidence="7 8">Map16</strain>
    </source>
</reference>
<dbReference type="Proteomes" id="UP000226431">
    <property type="component" value="Unassembled WGS sequence"/>
</dbReference>
<evidence type="ECO:0000256" key="5">
    <source>
        <dbReference type="ARBA" id="ARBA00022694"/>
    </source>
</evidence>
<accession>A0A2C5XR27</accession>
<keyword evidence="8" id="KW-1185">Reference proteome</keyword>
<dbReference type="Gene3D" id="3.30.310.50">
    <property type="entry name" value="Alpha-D-phosphohexomutase, C-terminal domain"/>
    <property type="match status" value="1"/>
</dbReference>
<dbReference type="Pfam" id="PF09341">
    <property type="entry name" value="Pcc1"/>
    <property type="match status" value="1"/>
</dbReference>
<comment type="subcellular location">
    <subcellularLocation>
        <location evidence="2">Cytoplasm</location>
    </subcellularLocation>
    <subcellularLocation>
        <location evidence="1">Nucleus</location>
    </subcellularLocation>
</comment>
<dbReference type="GO" id="GO:0008033">
    <property type="term" value="P:tRNA processing"/>
    <property type="evidence" value="ECO:0007669"/>
    <property type="project" value="UniProtKB-KW"/>
</dbReference>
<proteinExistence type="inferred from homology"/>
<keyword evidence="6" id="KW-0539">Nucleus</keyword>
<protein>
    <recommendedName>
        <fullName evidence="9">Transcription factor Pcc1</fullName>
    </recommendedName>
</protein>
<gene>
    <name evidence="7" type="ORF">CDD80_7578</name>
</gene>
<evidence type="ECO:0000256" key="1">
    <source>
        <dbReference type="ARBA" id="ARBA00004123"/>
    </source>
</evidence>
<comment type="similarity">
    <text evidence="3">Belongs to the CTAG/PCC1 family.</text>
</comment>
<evidence type="ECO:0000313" key="8">
    <source>
        <dbReference type="Proteomes" id="UP000226431"/>
    </source>
</evidence>
<comment type="caution">
    <text evidence="7">The sequence shown here is derived from an EMBL/GenBank/DDBJ whole genome shotgun (WGS) entry which is preliminary data.</text>
</comment>
<evidence type="ECO:0000256" key="2">
    <source>
        <dbReference type="ARBA" id="ARBA00004496"/>
    </source>
</evidence>
<evidence type="ECO:0008006" key="9">
    <source>
        <dbReference type="Google" id="ProtNLM"/>
    </source>
</evidence>
<organism evidence="7 8">
    <name type="scientific">Ophiocordyceps camponoti-rufipedis</name>
    <dbReference type="NCBI Taxonomy" id="2004952"/>
    <lineage>
        <taxon>Eukaryota</taxon>
        <taxon>Fungi</taxon>
        <taxon>Dikarya</taxon>
        <taxon>Ascomycota</taxon>
        <taxon>Pezizomycotina</taxon>
        <taxon>Sordariomycetes</taxon>
        <taxon>Hypocreomycetidae</taxon>
        <taxon>Hypocreales</taxon>
        <taxon>Ophiocordycipitaceae</taxon>
        <taxon>Ophiocordyceps</taxon>
    </lineage>
</organism>
<dbReference type="OrthoDB" id="10025739at2759"/>
<dbReference type="PANTHER" id="PTHR31283:SF5">
    <property type="entry name" value="EKC_KEOPS COMPLEX SUBUNIT LAGE3"/>
    <property type="match status" value="1"/>
</dbReference>
<dbReference type="PANTHER" id="PTHR31283">
    <property type="entry name" value="EKC/KEOPS COMPLEX SUBUNIT PCC1 FAMILY MEMBER"/>
    <property type="match status" value="1"/>
</dbReference>
<evidence type="ECO:0000256" key="3">
    <source>
        <dbReference type="ARBA" id="ARBA00007073"/>
    </source>
</evidence>
<evidence type="ECO:0000256" key="6">
    <source>
        <dbReference type="ARBA" id="ARBA00023242"/>
    </source>
</evidence>
<evidence type="ECO:0000256" key="4">
    <source>
        <dbReference type="ARBA" id="ARBA00022490"/>
    </source>
</evidence>
<dbReference type="GO" id="GO:0070525">
    <property type="term" value="P:tRNA threonylcarbamoyladenosine metabolic process"/>
    <property type="evidence" value="ECO:0007669"/>
    <property type="project" value="TreeGrafter"/>
</dbReference>
<evidence type="ECO:0000313" key="7">
    <source>
        <dbReference type="EMBL" id="PHH68368.1"/>
    </source>
</evidence>